<sequence length="120" mass="13726">MGKMSLYDRLGGQEGIIKVVDQFYDYVLADGRVNHFFRKTDMKRQRLHQSLFISFATGGPNHYTGQSMRKAHEGMNLTDEHFDTIVELLARALRDFHVAETEIVEVANTIEPLRKDIVGA</sequence>
<feature type="binding site" description="distal binding residue" evidence="8">
    <location>
        <position position="48"/>
    </location>
    <ligand>
        <name>heme</name>
        <dbReference type="ChEBI" id="CHEBI:30413"/>
    </ligand>
    <ligandPart>
        <name>Fe</name>
        <dbReference type="ChEBI" id="CHEBI:18248"/>
    </ligandPart>
</feature>
<comment type="cofactor">
    <cofactor evidence="7">
        <name>heme</name>
        <dbReference type="ChEBI" id="CHEBI:30413"/>
    </cofactor>
    <text evidence="7">Binds 1 heme group per subunit.</text>
</comment>
<comment type="caution">
    <text evidence="9">The sequence shown here is derived from an EMBL/GenBank/DDBJ whole genome shotgun (WGS) entry which is preliminary data.</text>
</comment>
<gene>
    <name evidence="9" type="ORF">BM613_11280</name>
</gene>
<dbReference type="GO" id="GO:0019825">
    <property type="term" value="F:oxygen binding"/>
    <property type="evidence" value="ECO:0007669"/>
    <property type="project" value="InterPro"/>
</dbReference>
<proteinExistence type="inferred from homology"/>
<name>A0A2U3D6I6_SULT2</name>
<keyword evidence="3 6" id="KW-0349">Heme</keyword>
<feature type="binding site" description="distal binding residue" evidence="8">
    <location>
        <position position="72"/>
    </location>
    <ligand>
        <name>heme</name>
        <dbReference type="ChEBI" id="CHEBI:30413"/>
    </ligand>
    <ligandPart>
        <name>Fe</name>
        <dbReference type="ChEBI" id="CHEBI:18248"/>
    </ligandPart>
</feature>
<evidence type="ECO:0000256" key="2">
    <source>
        <dbReference type="ARBA" id="ARBA00022448"/>
    </source>
</evidence>
<dbReference type="CDD" id="cd00454">
    <property type="entry name" value="TrHb1_N"/>
    <property type="match status" value="1"/>
</dbReference>
<dbReference type="InterPro" id="IPR009050">
    <property type="entry name" value="Globin-like_sf"/>
</dbReference>
<dbReference type="PIRSF" id="PIRSF002030">
    <property type="entry name" value="Globin_Protozoa/Cyanobacteria"/>
    <property type="match status" value="1"/>
</dbReference>
<evidence type="ECO:0000256" key="1">
    <source>
        <dbReference type="ARBA" id="ARBA00009660"/>
    </source>
</evidence>
<dbReference type="RefSeq" id="WP_109431310.1">
    <property type="nucleotide sequence ID" value="NZ_MPDK01000023.1"/>
</dbReference>
<evidence type="ECO:0000313" key="9">
    <source>
        <dbReference type="EMBL" id="PWI56898.1"/>
    </source>
</evidence>
<dbReference type="InterPro" id="IPR012292">
    <property type="entry name" value="Globin/Proto"/>
</dbReference>
<dbReference type="InterPro" id="IPR001486">
    <property type="entry name" value="Hemoglobin_trunc"/>
</dbReference>
<reference evidence="9 10" key="1">
    <citation type="submission" date="2016-11" db="EMBL/GenBank/DDBJ databases">
        <title>Comparative genomics of Acidibacillus ferroxidans species.</title>
        <authorList>
            <person name="Oliveira G."/>
            <person name="Nunes G."/>
            <person name="Oliveira R."/>
            <person name="Araujo F."/>
            <person name="Salim A."/>
            <person name="Scholte L."/>
            <person name="Morais D."/>
            <person name="Nancucheo I."/>
            <person name="Johnson D.B."/>
            <person name="Grail B."/>
            <person name="Bittencourt J."/>
            <person name="Valadares R."/>
        </authorList>
    </citation>
    <scope>NUCLEOTIDE SEQUENCE [LARGE SCALE GENOMIC DNA]</scope>
    <source>
        <strain evidence="9 10">Y002</strain>
    </source>
</reference>
<evidence type="ECO:0000313" key="10">
    <source>
        <dbReference type="Proteomes" id="UP000245380"/>
    </source>
</evidence>
<dbReference type="GO" id="GO:0005344">
    <property type="term" value="F:oxygen carrier activity"/>
    <property type="evidence" value="ECO:0007669"/>
    <property type="project" value="UniProtKB-UniRule"/>
</dbReference>
<keyword evidence="2 6" id="KW-0813">Transport</keyword>
<feature type="binding site" description="proximal binding residue" evidence="7">
    <location>
        <position position="72"/>
    </location>
    <ligand>
        <name>heme</name>
        <dbReference type="ChEBI" id="CHEBI:30413"/>
    </ligand>
    <ligandPart>
        <name>Fe</name>
        <dbReference type="ChEBI" id="CHEBI:18248"/>
    </ligandPart>
</feature>
<evidence type="ECO:0000256" key="8">
    <source>
        <dbReference type="PIRSR" id="PIRSR601486-1"/>
    </source>
</evidence>
<dbReference type="OrthoDB" id="9795814at2"/>
<organism evidence="9 10">
    <name type="scientific">Sulfoacidibacillus thermotolerans</name>
    <name type="common">Acidibacillus sulfuroxidans</name>
    <dbReference type="NCBI Taxonomy" id="1765684"/>
    <lineage>
        <taxon>Bacteria</taxon>
        <taxon>Bacillati</taxon>
        <taxon>Bacillota</taxon>
        <taxon>Bacilli</taxon>
        <taxon>Bacillales</taxon>
        <taxon>Alicyclobacillaceae</taxon>
        <taxon>Sulfoacidibacillus</taxon>
    </lineage>
</organism>
<dbReference type="AlphaFoldDB" id="A0A2U3D6I6"/>
<dbReference type="Proteomes" id="UP000245380">
    <property type="component" value="Unassembled WGS sequence"/>
</dbReference>
<evidence type="ECO:0000256" key="4">
    <source>
        <dbReference type="ARBA" id="ARBA00022723"/>
    </source>
</evidence>
<evidence type="ECO:0000256" key="7">
    <source>
        <dbReference type="PIRSR" id="PIRSR002030-1"/>
    </source>
</evidence>
<protein>
    <recommendedName>
        <fullName evidence="6">Group 1 truncated hemoglobin</fullName>
    </recommendedName>
</protein>
<keyword evidence="6" id="KW-0561">Oxygen transport</keyword>
<dbReference type="EMBL" id="MPDK01000023">
    <property type="protein sequence ID" value="PWI56898.1"/>
    <property type="molecule type" value="Genomic_DNA"/>
</dbReference>
<keyword evidence="10" id="KW-1185">Reference proteome</keyword>
<dbReference type="Gene3D" id="1.10.490.10">
    <property type="entry name" value="Globins"/>
    <property type="match status" value="1"/>
</dbReference>
<evidence type="ECO:0000256" key="3">
    <source>
        <dbReference type="ARBA" id="ARBA00022617"/>
    </source>
</evidence>
<keyword evidence="4 6" id="KW-0479">Metal-binding</keyword>
<comment type="similarity">
    <text evidence="1 6">Belongs to the truncated hemoglobin family. Group I subfamily.</text>
</comment>
<accession>A0A2U3D6I6</accession>
<keyword evidence="5 6" id="KW-0408">Iron</keyword>
<dbReference type="Pfam" id="PF01152">
    <property type="entry name" value="Bac_globin"/>
    <property type="match status" value="1"/>
</dbReference>
<dbReference type="InterPro" id="IPR016339">
    <property type="entry name" value="Hemoglobin_trunc_I"/>
</dbReference>
<dbReference type="GO" id="GO:0046872">
    <property type="term" value="F:metal ion binding"/>
    <property type="evidence" value="ECO:0007669"/>
    <property type="project" value="UniProtKB-UniRule"/>
</dbReference>
<evidence type="ECO:0000256" key="5">
    <source>
        <dbReference type="ARBA" id="ARBA00023004"/>
    </source>
</evidence>
<evidence type="ECO:0000256" key="6">
    <source>
        <dbReference type="PIRNR" id="PIRNR002030"/>
    </source>
</evidence>
<dbReference type="SUPFAM" id="SSF46458">
    <property type="entry name" value="Globin-like"/>
    <property type="match status" value="1"/>
</dbReference>
<dbReference type="GO" id="GO:0020037">
    <property type="term" value="F:heme binding"/>
    <property type="evidence" value="ECO:0007669"/>
    <property type="project" value="InterPro"/>
</dbReference>